<reference evidence="1" key="1">
    <citation type="journal article" date="2020" name="Nature">
        <title>Giant virus diversity and host interactions through global metagenomics.</title>
        <authorList>
            <person name="Schulz F."/>
            <person name="Roux S."/>
            <person name="Paez-Espino D."/>
            <person name="Jungbluth S."/>
            <person name="Walsh D.A."/>
            <person name="Denef V.J."/>
            <person name="McMahon K.D."/>
            <person name="Konstantinidis K.T."/>
            <person name="Eloe-Fadrosh E.A."/>
            <person name="Kyrpides N.C."/>
            <person name="Woyke T."/>
        </authorList>
    </citation>
    <scope>NUCLEOTIDE SEQUENCE</scope>
    <source>
        <strain evidence="1">GVMAG-M-3300023184-71</strain>
    </source>
</reference>
<evidence type="ECO:0000313" key="1">
    <source>
        <dbReference type="EMBL" id="QHT90716.1"/>
    </source>
</evidence>
<proteinExistence type="predicted"/>
<dbReference type="EMBL" id="MN740157">
    <property type="protein sequence ID" value="QHT90716.1"/>
    <property type="molecule type" value="Genomic_DNA"/>
</dbReference>
<name>A0A6C0IE68_9ZZZZ</name>
<protein>
    <submittedName>
        <fullName evidence="1">Uncharacterized protein</fullName>
    </submittedName>
</protein>
<organism evidence="1">
    <name type="scientific">viral metagenome</name>
    <dbReference type="NCBI Taxonomy" id="1070528"/>
    <lineage>
        <taxon>unclassified sequences</taxon>
        <taxon>metagenomes</taxon>
        <taxon>organismal metagenomes</taxon>
    </lineage>
</organism>
<sequence>MSTVFFNTLEDTIRKTLAMLQPRPVHHQGGQGKSPRISVRYRASVIVYPRLFIQGLDFGWICNSFLICRP</sequence>
<accession>A0A6C0IE68</accession>
<dbReference type="AlphaFoldDB" id="A0A6C0IE68"/>